<accession>A0AAD8C0P0</accession>
<sequence>MGQPDTYNEGTETFINYKERLDAYFQYSIGEKGRYTISLHRGQTLCYIKVIGISRNAHHEINEELCKLLNNHYSLPSLEIMERFKFHNKIQEDYETINEFITAIKALSEHCNLGPALQDSFRDRFVCCLKDVNIQKIILQEANLTSSTAINIAIAMETAKRDAEQIQSNQAKSLHRMQTKKEHIKS</sequence>
<reference evidence="2" key="1">
    <citation type="journal article" date="2023" name="PLoS Negl. Trop. Dis.">
        <title>A genome sequence for Biomphalaria pfeifferi, the major vector snail for the human-infecting parasite Schistosoma mansoni.</title>
        <authorList>
            <person name="Bu L."/>
            <person name="Lu L."/>
            <person name="Laidemitt M.R."/>
            <person name="Zhang S.M."/>
            <person name="Mutuku M."/>
            <person name="Mkoji G."/>
            <person name="Steinauer M."/>
            <person name="Loker E.S."/>
        </authorList>
    </citation>
    <scope>NUCLEOTIDE SEQUENCE</scope>
    <source>
        <strain evidence="2">KasaAsao</strain>
    </source>
</reference>
<comment type="caution">
    <text evidence="2">The sequence shown here is derived from an EMBL/GenBank/DDBJ whole genome shotgun (WGS) entry which is preliminary data.</text>
</comment>
<dbReference type="AlphaFoldDB" id="A0AAD8C0P0"/>
<reference evidence="2" key="2">
    <citation type="submission" date="2023-04" db="EMBL/GenBank/DDBJ databases">
        <authorList>
            <person name="Bu L."/>
            <person name="Lu L."/>
            <person name="Laidemitt M.R."/>
            <person name="Zhang S.M."/>
            <person name="Mutuku M."/>
            <person name="Mkoji G."/>
            <person name="Steinauer M."/>
            <person name="Loker E.S."/>
        </authorList>
    </citation>
    <scope>NUCLEOTIDE SEQUENCE</scope>
    <source>
        <strain evidence="2">KasaAsao</strain>
        <tissue evidence="2">Whole Snail</tissue>
    </source>
</reference>
<organism evidence="2 3">
    <name type="scientific">Biomphalaria pfeifferi</name>
    <name type="common">Bloodfluke planorb</name>
    <name type="synonym">Freshwater snail</name>
    <dbReference type="NCBI Taxonomy" id="112525"/>
    <lineage>
        <taxon>Eukaryota</taxon>
        <taxon>Metazoa</taxon>
        <taxon>Spiralia</taxon>
        <taxon>Lophotrochozoa</taxon>
        <taxon>Mollusca</taxon>
        <taxon>Gastropoda</taxon>
        <taxon>Heterobranchia</taxon>
        <taxon>Euthyneura</taxon>
        <taxon>Panpulmonata</taxon>
        <taxon>Hygrophila</taxon>
        <taxon>Lymnaeoidea</taxon>
        <taxon>Planorbidae</taxon>
        <taxon>Biomphalaria</taxon>
    </lineage>
</organism>
<evidence type="ECO:0000313" key="3">
    <source>
        <dbReference type="Proteomes" id="UP001233172"/>
    </source>
</evidence>
<evidence type="ECO:0000313" key="2">
    <source>
        <dbReference type="EMBL" id="KAK0064331.1"/>
    </source>
</evidence>
<proteinExistence type="predicted"/>
<dbReference type="EMBL" id="JASAOG010000017">
    <property type="protein sequence ID" value="KAK0064331.1"/>
    <property type="molecule type" value="Genomic_DNA"/>
</dbReference>
<evidence type="ECO:0000256" key="1">
    <source>
        <dbReference type="SAM" id="MobiDB-lite"/>
    </source>
</evidence>
<gene>
    <name evidence="2" type="ORF">Bpfe_005990</name>
</gene>
<protein>
    <submittedName>
        <fullName evidence="2">Uncharacterized protein</fullName>
    </submittedName>
</protein>
<name>A0AAD8C0P0_BIOPF</name>
<feature type="region of interest" description="Disordered" evidence="1">
    <location>
        <begin position="165"/>
        <end position="186"/>
    </location>
</feature>
<dbReference type="Proteomes" id="UP001233172">
    <property type="component" value="Unassembled WGS sequence"/>
</dbReference>
<keyword evidence="3" id="KW-1185">Reference proteome</keyword>